<accession>A0A843VM78</accession>
<protein>
    <submittedName>
        <fullName evidence="1">Uncharacterized protein</fullName>
    </submittedName>
</protein>
<dbReference type="EMBL" id="NMUH01002079">
    <property type="protein sequence ID" value="MQL97648.1"/>
    <property type="molecule type" value="Genomic_DNA"/>
</dbReference>
<comment type="caution">
    <text evidence="1">The sequence shown here is derived from an EMBL/GenBank/DDBJ whole genome shotgun (WGS) entry which is preliminary data.</text>
</comment>
<evidence type="ECO:0000313" key="1">
    <source>
        <dbReference type="EMBL" id="MQL97648.1"/>
    </source>
</evidence>
<organism evidence="1 2">
    <name type="scientific">Colocasia esculenta</name>
    <name type="common">Wild taro</name>
    <name type="synonym">Arum esculentum</name>
    <dbReference type="NCBI Taxonomy" id="4460"/>
    <lineage>
        <taxon>Eukaryota</taxon>
        <taxon>Viridiplantae</taxon>
        <taxon>Streptophyta</taxon>
        <taxon>Embryophyta</taxon>
        <taxon>Tracheophyta</taxon>
        <taxon>Spermatophyta</taxon>
        <taxon>Magnoliopsida</taxon>
        <taxon>Liliopsida</taxon>
        <taxon>Araceae</taxon>
        <taxon>Aroideae</taxon>
        <taxon>Colocasieae</taxon>
        <taxon>Colocasia</taxon>
    </lineage>
</organism>
<evidence type="ECO:0000313" key="2">
    <source>
        <dbReference type="Proteomes" id="UP000652761"/>
    </source>
</evidence>
<keyword evidence="2" id="KW-1185">Reference proteome</keyword>
<feature type="non-terminal residue" evidence="1">
    <location>
        <position position="60"/>
    </location>
</feature>
<sequence>MWFKLEPVEELVGNNFHEEVSNVQIMDMREKGCNIENDFSSGFGAMGLGEQSLQGSLHMV</sequence>
<name>A0A843VM78_COLES</name>
<proteinExistence type="predicted"/>
<dbReference type="Proteomes" id="UP000652761">
    <property type="component" value="Unassembled WGS sequence"/>
</dbReference>
<reference evidence="1" key="1">
    <citation type="submission" date="2017-07" db="EMBL/GenBank/DDBJ databases">
        <title>Taro Niue Genome Assembly and Annotation.</title>
        <authorList>
            <person name="Atibalentja N."/>
            <person name="Keating K."/>
            <person name="Fields C.J."/>
        </authorList>
    </citation>
    <scope>NUCLEOTIDE SEQUENCE</scope>
    <source>
        <strain evidence="1">Niue_2</strain>
        <tissue evidence="1">Leaf</tissue>
    </source>
</reference>
<gene>
    <name evidence="1" type="ORF">Taro_030344</name>
</gene>
<dbReference type="AlphaFoldDB" id="A0A843VM78"/>